<dbReference type="EC" id="3.5.1.5" evidence="3"/>
<evidence type="ECO:0000256" key="1">
    <source>
        <dbReference type="ARBA" id="ARBA00022801"/>
    </source>
</evidence>
<dbReference type="PANTHER" id="PTHR33569:SF1">
    <property type="entry name" value="UREASE"/>
    <property type="match status" value="1"/>
</dbReference>
<dbReference type="InterPro" id="IPR002019">
    <property type="entry name" value="Urease_beta-like"/>
</dbReference>
<protein>
    <submittedName>
        <fullName evidence="3">Urease subunit beta</fullName>
        <ecNumber evidence="3">3.5.1.5</ecNumber>
    </submittedName>
</protein>
<sequence>MDDLPPGAILPAPGPVEINAGLPVTRVRVTNDGDVPVHLTAHFHVFEANPRLRFDRRKAFGMRPDVPSGGAIRIEPGQTVEVPLVPIGGRRVVRGFHGLVDGPLDQVDLEALLEHMVAKGFLHEPEEPAE</sequence>
<dbReference type="GO" id="GO:0009039">
    <property type="term" value="F:urease activity"/>
    <property type="evidence" value="ECO:0007669"/>
    <property type="project" value="UniProtKB-EC"/>
</dbReference>
<keyword evidence="1 3" id="KW-0378">Hydrolase</keyword>
<evidence type="ECO:0000256" key="2">
    <source>
        <dbReference type="ARBA" id="ARBA00047778"/>
    </source>
</evidence>
<dbReference type="GO" id="GO:0035550">
    <property type="term" value="C:urease complex"/>
    <property type="evidence" value="ECO:0007669"/>
    <property type="project" value="InterPro"/>
</dbReference>
<reference evidence="3" key="1">
    <citation type="journal article" date="2020" name="mSystems">
        <title>Genome- and Community-Level Interaction Insights into Carbon Utilization and Element Cycling Functions of Hydrothermarchaeota in Hydrothermal Sediment.</title>
        <authorList>
            <person name="Zhou Z."/>
            <person name="Liu Y."/>
            <person name="Xu W."/>
            <person name="Pan J."/>
            <person name="Luo Z.H."/>
            <person name="Li M."/>
        </authorList>
    </citation>
    <scope>NUCLEOTIDE SEQUENCE [LARGE SCALE GENOMIC DNA]</scope>
    <source>
        <strain evidence="3">SpSt-210</strain>
    </source>
</reference>
<name>A0A831TGT0_9BACT</name>
<dbReference type="Pfam" id="PF00699">
    <property type="entry name" value="Urease_beta"/>
    <property type="match status" value="1"/>
</dbReference>
<dbReference type="InterPro" id="IPR036461">
    <property type="entry name" value="Urease_betasu_sf"/>
</dbReference>
<accession>A0A831TGT0</accession>
<dbReference type="AlphaFoldDB" id="A0A831TGT0"/>
<dbReference type="SUPFAM" id="SSF51278">
    <property type="entry name" value="Urease, beta-subunit"/>
    <property type="match status" value="1"/>
</dbReference>
<dbReference type="Gene3D" id="2.10.150.10">
    <property type="entry name" value="Urease, beta subunit"/>
    <property type="match status" value="1"/>
</dbReference>
<dbReference type="NCBIfam" id="TIGR00192">
    <property type="entry name" value="urease_beta"/>
    <property type="match status" value="1"/>
</dbReference>
<dbReference type="PANTHER" id="PTHR33569">
    <property type="entry name" value="UREASE"/>
    <property type="match status" value="1"/>
</dbReference>
<proteinExistence type="predicted"/>
<organism evidence="3">
    <name type="scientific">Thermorudis peleae</name>
    <dbReference type="NCBI Taxonomy" id="1382356"/>
    <lineage>
        <taxon>Bacteria</taxon>
        <taxon>Pseudomonadati</taxon>
        <taxon>Thermomicrobiota</taxon>
        <taxon>Thermomicrobia</taxon>
        <taxon>Thermomicrobia incertae sedis</taxon>
        <taxon>Thermorudis</taxon>
    </lineage>
</organism>
<dbReference type="CDD" id="cd00407">
    <property type="entry name" value="Urease_beta"/>
    <property type="match status" value="1"/>
</dbReference>
<dbReference type="InterPro" id="IPR050069">
    <property type="entry name" value="Urease_subunit"/>
</dbReference>
<dbReference type="EMBL" id="DSIY01000249">
    <property type="protein sequence ID" value="HEG91881.1"/>
    <property type="molecule type" value="Genomic_DNA"/>
</dbReference>
<gene>
    <name evidence="3" type="primary">ureB</name>
    <name evidence="3" type="ORF">ENP34_10645</name>
</gene>
<comment type="catalytic activity">
    <reaction evidence="2">
        <text>urea + 2 H2O + H(+) = hydrogencarbonate + 2 NH4(+)</text>
        <dbReference type="Rhea" id="RHEA:20557"/>
        <dbReference type="ChEBI" id="CHEBI:15377"/>
        <dbReference type="ChEBI" id="CHEBI:15378"/>
        <dbReference type="ChEBI" id="CHEBI:16199"/>
        <dbReference type="ChEBI" id="CHEBI:17544"/>
        <dbReference type="ChEBI" id="CHEBI:28938"/>
        <dbReference type="EC" id="3.5.1.5"/>
    </reaction>
</comment>
<evidence type="ECO:0000313" key="3">
    <source>
        <dbReference type="EMBL" id="HEG91881.1"/>
    </source>
</evidence>
<dbReference type="GO" id="GO:0043419">
    <property type="term" value="P:urea catabolic process"/>
    <property type="evidence" value="ECO:0007669"/>
    <property type="project" value="InterPro"/>
</dbReference>
<comment type="caution">
    <text evidence="3">The sequence shown here is derived from an EMBL/GenBank/DDBJ whole genome shotgun (WGS) entry which is preliminary data.</text>
</comment>